<dbReference type="EMBL" id="CADEBD010000171">
    <property type="protein sequence ID" value="CAB3224163.1"/>
    <property type="molecule type" value="Genomic_DNA"/>
</dbReference>
<dbReference type="Pfam" id="PF00005">
    <property type="entry name" value="ABC_tran"/>
    <property type="match status" value="1"/>
</dbReference>
<accession>A0A8S0YVM9</accession>
<name>A0A8S0YVM9_ARCPL</name>
<keyword evidence="2" id="KW-0067">ATP-binding</keyword>
<keyword evidence="4" id="KW-0472">Membrane</keyword>
<dbReference type="SMART" id="SM00382">
    <property type="entry name" value="AAA"/>
    <property type="match status" value="1"/>
</dbReference>
<keyword evidence="4" id="KW-0812">Transmembrane</keyword>
<reference evidence="6 7" key="1">
    <citation type="submission" date="2020-04" db="EMBL/GenBank/DDBJ databases">
        <authorList>
            <person name="Wallbank WR R."/>
            <person name="Pardo Diaz C."/>
            <person name="Kozak K."/>
            <person name="Martin S."/>
            <person name="Jiggins C."/>
            <person name="Moest M."/>
            <person name="Warren A I."/>
            <person name="Byers J.R.P. K."/>
            <person name="Montejo-Kovacevich G."/>
            <person name="Yen C E."/>
        </authorList>
    </citation>
    <scope>NUCLEOTIDE SEQUENCE [LARGE SCALE GENOMIC DNA]</scope>
</reference>
<dbReference type="SUPFAM" id="SSF52540">
    <property type="entry name" value="P-loop containing nucleoside triphosphate hydrolases"/>
    <property type="match status" value="1"/>
</dbReference>
<feature type="domain" description="ABC transporter" evidence="5">
    <location>
        <begin position="200"/>
        <end position="430"/>
    </location>
</feature>
<dbReference type="GO" id="GO:0016020">
    <property type="term" value="C:membrane"/>
    <property type="evidence" value="ECO:0007669"/>
    <property type="project" value="InterPro"/>
</dbReference>
<dbReference type="GO" id="GO:0016887">
    <property type="term" value="F:ATP hydrolysis activity"/>
    <property type="evidence" value="ECO:0007669"/>
    <property type="project" value="InterPro"/>
</dbReference>
<dbReference type="OrthoDB" id="6819390at2759"/>
<dbReference type="GO" id="GO:0005524">
    <property type="term" value="F:ATP binding"/>
    <property type="evidence" value="ECO:0007669"/>
    <property type="project" value="UniProtKB-KW"/>
</dbReference>
<dbReference type="Pfam" id="PF23321">
    <property type="entry name" value="R1_ABCA1"/>
    <property type="match status" value="1"/>
</dbReference>
<dbReference type="GO" id="GO:0005319">
    <property type="term" value="F:lipid transporter activity"/>
    <property type="evidence" value="ECO:0007669"/>
    <property type="project" value="TreeGrafter"/>
</dbReference>
<dbReference type="PROSITE" id="PS50893">
    <property type="entry name" value="ABC_TRANSPORTER_2"/>
    <property type="match status" value="1"/>
</dbReference>
<dbReference type="CDD" id="cd03263">
    <property type="entry name" value="ABC_subfamily_A"/>
    <property type="match status" value="1"/>
</dbReference>
<dbReference type="FunFam" id="3.40.50.300:FF:002470">
    <property type="entry name" value="ABC transporter, putative"/>
    <property type="match status" value="1"/>
</dbReference>
<evidence type="ECO:0000256" key="2">
    <source>
        <dbReference type="ARBA" id="ARBA00022840"/>
    </source>
</evidence>
<dbReference type="InterPro" id="IPR056264">
    <property type="entry name" value="R2_ABCA1-4-like"/>
</dbReference>
<feature type="region of interest" description="Disordered" evidence="3">
    <location>
        <begin position="544"/>
        <end position="584"/>
    </location>
</feature>
<dbReference type="GO" id="GO:0140359">
    <property type="term" value="F:ABC-type transporter activity"/>
    <property type="evidence" value="ECO:0007669"/>
    <property type="project" value="InterPro"/>
</dbReference>
<comment type="caution">
    <text evidence="6">The sequence shown here is derived from an EMBL/GenBank/DDBJ whole genome shotgun (WGS) entry which is preliminary data.</text>
</comment>
<keyword evidence="1" id="KW-0547">Nucleotide-binding</keyword>
<gene>
    <name evidence="6" type="ORF">APLA_LOCUS1753</name>
</gene>
<dbReference type="Proteomes" id="UP000494256">
    <property type="component" value="Unassembled WGS sequence"/>
</dbReference>
<dbReference type="InterPro" id="IPR027417">
    <property type="entry name" value="P-loop_NTPase"/>
</dbReference>
<evidence type="ECO:0000259" key="5">
    <source>
        <dbReference type="PROSITE" id="PS50893"/>
    </source>
</evidence>
<dbReference type="InterPro" id="IPR003439">
    <property type="entry name" value="ABC_transporter-like_ATP-bd"/>
</dbReference>
<feature type="transmembrane region" description="Helical" evidence="4">
    <location>
        <begin position="12"/>
        <end position="31"/>
    </location>
</feature>
<evidence type="ECO:0000313" key="6">
    <source>
        <dbReference type="EMBL" id="CAB3224163.1"/>
    </source>
</evidence>
<protein>
    <recommendedName>
        <fullName evidence="5">ABC transporter domain-containing protein</fullName>
    </recommendedName>
</protein>
<proteinExistence type="predicted"/>
<feature type="transmembrane region" description="Helical" evidence="4">
    <location>
        <begin position="132"/>
        <end position="158"/>
    </location>
</feature>
<dbReference type="Gene3D" id="3.40.50.300">
    <property type="entry name" value="P-loop containing nucleotide triphosphate hydrolases"/>
    <property type="match status" value="1"/>
</dbReference>
<feature type="compositionally biased region" description="Basic and acidic residues" evidence="3">
    <location>
        <begin position="569"/>
        <end position="584"/>
    </location>
</feature>
<keyword evidence="4" id="KW-1133">Transmembrane helix</keyword>
<dbReference type="InterPro" id="IPR026082">
    <property type="entry name" value="ABCA"/>
</dbReference>
<sequence>MLYGAAILPLTYLLSLVFNGPALGFVCYFFLNVVLGMLGAQVVESLLSPTVETTAVADAMDAVLQFHPLYCLVTSVRYLNQIGLHRQRCFQMCDFYKIVYDEFVCDIRALCEIDEGCCLPKKPNLTWALPGVLRYLTVMFITGILLWILLMVIEYGLLKQLFVREKKLPPIDKNTIDEDVAAEANHTHKVYKSSLHDQALLALKLSKYYGKYLAVNQISFCVNDGECFGLLGVNGAGKTTTFKMLMGDESISSGEAFVSGYSVRNKLHKVHENIGYCPQFDALFMELTGRETLRVFALMRGLRMQYLEPITESFASALGFRRHLDKKVGQYSGGTRRKLNTAVAFLGKTRLIFVDEPTTGVDPAAKRHVWRAVRGVQRAGRGVVLTSHSMEECEALCSRLTIMVNGRFQCLGTPQHLKNKFSEGPLLFVSNGRLHERENRDGPTLLSSGFTLTIKLKTDENNKPGLDPAARVKDFVNLNFKDPKIMEEYQGLLTYYLPDRTIAWSRMFGIMERAKQELEIEDYTIAQTTLEQIFLQFTKYQGHEQEPKIGEKQSEPIQKPADTSQKLPDFTKREPNLPKTRDTT</sequence>
<dbReference type="PANTHER" id="PTHR19229:SF250">
    <property type="entry name" value="ABC TRANSPORTER DOMAIN-CONTAINING PROTEIN-RELATED"/>
    <property type="match status" value="1"/>
</dbReference>
<dbReference type="InterPro" id="IPR003593">
    <property type="entry name" value="AAA+_ATPase"/>
</dbReference>
<feature type="compositionally biased region" description="Basic and acidic residues" evidence="3">
    <location>
        <begin position="544"/>
        <end position="554"/>
    </location>
</feature>
<dbReference type="PANTHER" id="PTHR19229">
    <property type="entry name" value="ATP-BINDING CASSETTE TRANSPORTER SUBFAMILY A ABCA"/>
    <property type="match status" value="1"/>
</dbReference>
<evidence type="ECO:0000256" key="1">
    <source>
        <dbReference type="ARBA" id="ARBA00022741"/>
    </source>
</evidence>
<evidence type="ECO:0000313" key="7">
    <source>
        <dbReference type="Proteomes" id="UP000494256"/>
    </source>
</evidence>
<organism evidence="6 7">
    <name type="scientific">Arctia plantaginis</name>
    <name type="common">Wood tiger moth</name>
    <name type="synonym">Phalaena plantaginis</name>
    <dbReference type="NCBI Taxonomy" id="874455"/>
    <lineage>
        <taxon>Eukaryota</taxon>
        <taxon>Metazoa</taxon>
        <taxon>Ecdysozoa</taxon>
        <taxon>Arthropoda</taxon>
        <taxon>Hexapoda</taxon>
        <taxon>Insecta</taxon>
        <taxon>Pterygota</taxon>
        <taxon>Neoptera</taxon>
        <taxon>Endopterygota</taxon>
        <taxon>Lepidoptera</taxon>
        <taxon>Glossata</taxon>
        <taxon>Ditrysia</taxon>
        <taxon>Noctuoidea</taxon>
        <taxon>Erebidae</taxon>
        <taxon>Arctiinae</taxon>
        <taxon>Arctia</taxon>
    </lineage>
</organism>
<evidence type="ECO:0000256" key="4">
    <source>
        <dbReference type="SAM" id="Phobius"/>
    </source>
</evidence>
<evidence type="ECO:0000256" key="3">
    <source>
        <dbReference type="SAM" id="MobiDB-lite"/>
    </source>
</evidence>
<dbReference type="AlphaFoldDB" id="A0A8S0YVM9"/>